<keyword evidence="4" id="KW-0963">Cytoplasm</keyword>
<evidence type="ECO:0000256" key="2">
    <source>
        <dbReference type="ARBA" id="ARBA00004138"/>
    </source>
</evidence>
<dbReference type="Xenbase" id="XB-GENE-948653">
    <property type="gene designation" value="odf2l"/>
</dbReference>
<keyword evidence="5 8" id="KW-0175">Coiled coil</keyword>
<gene>
    <name evidence="9" type="primary">odf2l</name>
</gene>
<dbReference type="GO" id="GO:0005929">
    <property type="term" value="C:cilium"/>
    <property type="evidence" value="ECO:0007669"/>
    <property type="project" value="UniProtKB-SubCell"/>
</dbReference>
<dbReference type="InParanoid" id="A0A803K621"/>
<dbReference type="GO" id="GO:0005814">
    <property type="term" value="C:centriole"/>
    <property type="evidence" value="ECO:0007669"/>
    <property type="project" value="UniProtKB-SubCell"/>
</dbReference>
<reference evidence="9" key="1">
    <citation type="journal article" date="2010" name="Science">
        <title>The genome of the Western clawed frog Xenopus tropicalis.</title>
        <authorList>
            <person name="Hellsten U."/>
            <person name="Harland R.M."/>
            <person name="Gilchrist M.J."/>
            <person name="Hendrix D."/>
            <person name="Jurka J."/>
            <person name="Kapitonov V."/>
            <person name="Ovcharenko I."/>
            <person name="Putnam N.H."/>
            <person name="Shu S."/>
            <person name="Taher L."/>
            <person name="Blitz I.L."/>
            <person name="Blumberg B."/>
            <person name="Dichmann D.S."/>
            <person name="Dubchak I."/>
            <person name="Amaya E."/>
            <person name="Detter J.C."/>
            <person name="Fletcher R."/>
            <person name="Gerhard D.S."/>
            <person name="Goodstein D."/>
            <person name="Graves T."/>
            <person name="Grigoriev I.V."/>
            <person name="Grimwood J."/>
            <person name="Kawashima T."/>
            <person name="Lindquist E."/>
            <person name="Lucas S.M."/>
            <person name="Mead P.E."/>
            <person name="Mitros T."/>
            <person name="Ogino H."/>
            <person name="Ohta Y."/>
            <person name="Poliakov A.V."/>
            <person name="Pollet N."/>
            <person name="Robert J."/>
            <person name="Salamov A."/>
            <person name="Sater A.K."/>
            <person name="Schmutz J."/>
            <person name="Terry A."/>
            <person name="Vize P.D."/>
            <person name="Warren W.C."/>
            <person name="Wells D."/>
            <person name="Wills A."/>
            <person name="Wilson R.K."/>
            <person name="Zimmerman L.B."/>
            <person name="Zorn A.M."/>
            <person name="Grainger R."/>
            <person name="Grammer T."/>
            <person name="Khokha M.K."/>
            <person name="Richardson P.M."/>
            <person name="Rokhsar D.S."/>
        </authorList>
    </citation>
    <scope>NUCLEOTIDE SEQUENCE [LARGE SCALE GENOMIC DNA]</scope>
    <source>
        <strain evidence="9">Nigerian</strain>
    </source>
</reference>
<evidence type="ECO:0000256" key="3">
    <source>
        <dbReference type="ARBA" id="ARBA00009316"/>
    </source>
</evidence>
<dbReference type="Ensembl" id="ENSXETT00000121787">
    <property type="protein sequence ID" value="ENSXETP00000115812"/>
    <property type="gene ID" value="ENSXETG00000003090"/>
</dbReference>
<evidence type="ECO:0000256" key="8">
    <source>
        <dbReference type="SAM" id="Coils"/>
    </source>
</evidence>
<evidence type="ECO:0000313" key="9">
    <source>
        <dbReference type="Ensembl" id="ENSXETP00000115812"/>
    </source>
</evidence>
<reference evidence="9" key="2">
    <citation type="submission" date="2021-03" db="UniProtKB">
        <authorList>
            <consortium name="Ensembl"/>
        </authorList>
    </citation>
    <scope>IDENTIFICATION</scope>
</reference>
<dbReference type="PANTHER" id="PTHR23162:SF7">
    <property type="entry name" value="PROTEIN BCAP"/>
    <property type="match status" value="1"/>
</dbReference>
<feature type="coiled-coil region" evidence="8">
    <location>
        <begin position="180"/>
        <end position="263"/>
    </location>
</feature>
<name>A0A803K621_XENTR</name>
<dbReference type="Bgee" id="ENSXETG00000003090">
    <property type="expression patterns" value="Expressed in testis and 12 other cell types or tissues"/>
</dbReference>
<dbReference type="FunCoup" id="A0A803K621">
    <property type="interactions" value="330"/>
</dbReference>
<evidence type="ECO:0000256" key="6">
    <source>
        <dbReference type="ARBA" id="ARBA00023212"/>
    </source>
</evidence>
<dbReference type="AlphaFoldDB" id="A0A803K621"/>
<evidence type="ECO:0000256" key="5">
    <source>
        <dbReference type="ARBA" id="ARBA00023054"/>
    </source>
</evidence>
<feature type="coiled-coil region" evidence="8">
    <location>
        <begin position="366"/>
        <end position="487"/>
    </location>
</feature>
<keyword evidence="7" id="KW-0966">Cell projection</keyword>
<protein>
    <submittedName>
        <fullName evidence="9">Outer dense fiber of sperm tails 2-like</fullName>
    </submittedName>
</protein>
<dbReference type="GeneTree" id="ENSGT00530000063497"/>
<proteinExistence type="inferred from homology"/>
<organism evidence="9">
    <name type="scientific">Xenopus tropicalis</name>
    <name type="common">Western clawed frog</name>
    <name type="synonym">Silurana tropicalis</name>
    <dbReference type="NCBI Taxonomy" id="8364"/>
    <lineage>
        <taxon>Eukaryota</taxon>
        <taxon>Metazoa</taxon>
        <taxon>Chordata</taxon>
        <taxon>Craniata</taxon>
        <taxon>Vertebrata</taxon>
        <taxon>Euteleostomi</taxon>
        <taxon>Amphibia</taxon>
        <taxon>Batrachia</taxon>
        <taxon>Anura</taxon>
        <taxon>Pipoidea</taxon>
        <taxon>Pipidae</taxon>
        <taxon>Xenopodinae</taxon>
        <taxon>Xenopus</taxon>
        <taxon>Silurana</taxon>
    </lineage>
</organism>
<accession>A0A803K621</accession>
<comment type="similarity">
    <text evidence="3">Belongs to the ODF2 family.</text>
</comment>
<comment type="subcellular location">
    <subcellularLocation>
        <location evidence="2">Cell projection</location>
        <location evidence="2">Cilium</location>
    </subcellularLocation>
    <subcellularLocation>
        <location evidence="1">Cytoplasm</location>
        <location evidence="1">Cytoskeleton</location>
        <location evidence="1">Microtubule organizing center</location>
        <location evidence="1">Centrosome</location>
        <location evidence="1">Centriole</location>
    </subcellularLocation>
</comment>
<keyword evidence="6" id="KW-0206">Cytoskeleton</keyword>
<sequence>MKTPTSATQTNAAAAAHGNLISTSNANLPEHMDEKTSVVTQDAQEFLTDLLNRQKTRLNELSSHLSSMALSETFHSSLNSSMRWPVDKLTCDKVSTLLTKMKDIDLAADSVETLIGKLKDSSSCILRADNVSSLDVINISKQNDLLWKELETFKDIRGILECFLQTHYSKFNKIINQENLEVLMGQLLEHEKENLRLREQVVEKEAKLEDLSCLIQQEKDTAVKINQVSRTTEATHIRLQNLVKRKENENQQMATQIQSLETGISGRKLEIEGLKRQITHLKEKQTVEKEGLKKAFRVQKQKVDRFQKVIENINSQVKEKEIELSEAHSSCSIWKAHHDSAVETKTRLEVQHESLTNQTSDHVKHIKTMEDERKQLKEEHIEKMSVIKLENAHFSEENLKLKASIAALENETLIVNSELSEVQEKASQQKHFAEQYENQVQRLQEELNKLKDRFEDVLIKKKTILENKDYENEKVRKQLDADLAKLEHVPGLLKTADQMLQECQESLLVSKGKCAEQSETIKELQIQVDTNEYFLGNESFKTENDRIARKCEEIGIKLEKMVMQNEQLELKLKGQERDLQQSEAQLESKAKECNTLMRLLENAVEAGKKQISEENNKVLSSELALKRKLQSLESELKRKKAEHKQLACTLNAVSRKILLLVHLNLAHKVTIGTLAFIINPRYCFSIENYILVSNTKNKPRANKVLHPYKYLHIISLFLLSDQ</sequence>
<dbReference type="PANTHER" id="PTHR23162">
    <property type="entry name" value="OUTER DENSE FIBER OF SPERM TAILS 2"/>
    <property type="match status" value="1"/>
</dbReference>
<dbReference type="InterPro" id="IPR026099">
    <property type="entry name" value="Odf2-rel"/>
</dbReference>
<feature type="coiled-coil region" evidence="8">
    <location>
        <begin position="303"/>
        <end position="330"/>
    </location>
</feature>
<evidence type="ECO:0000256" key="1">
    <source>
        <dbReference type="ARBA" id="ARBA00004114"/>
    </source>
</evidence>
<feature type="coiled-coil region" evidence="8">
    <location>
        <begin position="558"/>
        <end position="649"/>
    </location>
</feature>
<evidence type="ECO:0000256" key="4">
    <source>
        <dbReference type="ARBA" id="ARBA00022490"/>
    </source>
</evidence>
<evidence type="ECO:0000256" key="7">
    <source>
        <dbReference type="ARBA" id="ARBA00023273"/>
    </source>
</evidence>